<keyword evidence="3" id="KW-1185">Reference proteome</keyword>
<sequence length="163" mass="17488">MTTNDPNAGASVAPVSFDFADYLARQAEHERREAELLPVNKAALFGALAAAGITSVVVTFDGSGDSGQIEDITAQRGEELADLPPGVITIASAAWGDPGIAANTMSVEQAIEQLAYDLLSMKHGGWENNDGAYGEFTFDVATRVITLEHNERYTTTEFYSHEF</sequence>
<name>A0ABW4S378_9RHOB</name>
<dbReference type="RefSeq" id="WP_390260137.1">
    <property type="nucleotide sequence ID" value="NZ_JBHUGH010000004.1"/>
</dbReference>
<dbReference type="Proteomes" id="UP001597353">
    <property type="component" value="Unassembled WGS sequence"/>
</dbReference>
<gene>
    <name evidence="2" type="ORF">ACFSGJ_06240</name>
</gene>
<evidence type="ECO:0000313" key="2">
    <source>
        <dbReference type="EMBL" id="MFD1911816.1"/>
    </source>
</evidence>
<protein>
    <submittedName>
        <fullName evidence="2">DUF6878 family protein</fullName>
    </submittedName>
</protein>
<dbReference type="EMBL" id="JBHUGH010000004">
    <property type="protein sequence ID" value="MFD1911816.1"/>
    <property type="molecule type" value="Genomic_DNA"/>
</dbReference>
<feature type="domain" description="DUF6878" evidence="1">
    <location>
        <begin position="36"/>
        <end position="163"/>
    </location>
</feature>
<organism evidence="2 3">
    <name type="scientific">Halodurantibacterium flavum</name>
    <dbReference type="NCBI Taxonomy" id="1382802"/>
    <lineage>
        <taxon>Bacteria</taxon>
        <taxon>Pseudomonadati</taxon>
        <taxon>Pseudomonadota</taxon>
        <taxon>Alphaproteobacteria</taxon>
        <taxon>Rhodobacterales</taxon>
        <taxon>Paracoccaceae</taxon>
        <taxon>Halodurantibacterium</taxon>
    </lineage>
</organism>
<dbReference type="Pfam" id="PF21798">
    <property type="entry name" value="DUF6878"/>
    <property type="match status" value="1"/>
</dbReference>
<proteinExistence type="predicted"/>
<evidence type="ECO:0000313" key="3">
    <source>
        <dbReference type="Proteomes" id="UP001597353"/>
    </source>
</evidence>
<dbReference type="InterPro" id="IPR049243">
    <property type="entry name" value="DUF6878"/>
</dbReference>
<reference evidence="3" key="1">
    <citation type="journal article" date="2019" name="Int. J. Syst. Evol. Microbiol.">
        <title>The Global Catalogue of Microorganisms (GCM) 10K type strain sequencing project: providing services to taxonomists for standard genome sequencing and annotation.</title>
        <authorList>
            <consortium name="The Broad Institute Genomics Platform"/>
            <consortium name="The Broad Institute Genome Sequencing Center for Infectious Disease"/>
            <person name="Wu L."/>
            <person name="Ma J."/>
        </authorList>
    </citation>
    <scope>NUCLEOTIDE SEQUENCE [LARGE SCALE GENOMIC DNA]</scope>
    <source>
        <strain evidence="3">CGMCC 4.7242</strain>
    </source>
</reference>
<evidence type="ECO:0000259" key="1">
    <source>
        <dbReference type="Pfam" id="PF21798"/>
    </source>
</evidence>
<accession>A0ABW4S378</accession>
<comment type="caution">
    <text evidence="2">The sequence shown here is derived from an EMBL/GenBank/DDBJ whole genome shotgun (WGS) entry which is preliminary data.</text>
</comment>